<dbReference type="InParanoid" id="A0A0C2ZQJ0"/>
<comment type="subcellular location">
    <subcellularLocation>
        <location evidence="8">Endoplasmic reticulum membrane</location>
        <topology evidence="8">Single-pass type I membrane protein</topology>
    </subcellularLocation>
    <subcellularLocation>
        <location evidence="1">Membrane</location>
        <topology evidence="1">Single-pass type I membrane protein</topology>
    </subcellularLocation>
</comment>
<dbReference type="InterPro" id="IPR055457">
    <property type="entry name" value="OST48_N"/>
</dbReference>
<dbReference type="InterPro" id="IPR055459">
    <property type="entry name" value="OST48_MD"/>
</dbReference>
<dbReference type="PANTHER" id="PTHR10830:SF0">
    <property type="entry name" value="DOLICHYL-DIPHOSPHOOLIGOSACCHARIDE--PROTEIN GLYCOSYLTRANSFERASE 48 KDA SUBUNIT"/>
    <property type="match status" value="1"/>
</dbReference>
<organism evidence="11 12">
    <name type="scientific">Scleroderma citrinum Foug A</name>
    <dbReference type="NCBI Taxonomy" id="1036808"/>
    <lineage>
        <taxon>Eukaryota</taxon>
        <taxon>Fungi</taxon>
        <taxon>Dikarya</taxon>
        <taxon>Basidiomycota</taxon>
        <taxon>Agaricomycotina</taxon>
        <taxon>Agaricomycetes</taxon>
        <taxon>Agaricomycetidae</taxon>
        <taxon>Boletales</taxon>
        <taxon>Sclerodermatineae</taxon>
        <taxon>Sclerodermataceae</taxon>
        <taxon>Scleroderma</taxon>
    </lineage>
</organism>
<evidence type="ECO:0000259" key="10">
    <source>
        <dbReference type="Pfam" id="PF23358"/>
    </source>
</evidence>
<dbReference type="Pfam" id="PF23358">
    <property type="entry name" value="OST48_MD"/>
    <property type="match status" value="1"/>
</dbReference>
<evidence type="ECO:0000256" key="7">
    <source>
        <dbReference type="ARBA" id="ARBA00023136"/>
    </source>
</evidence>
<dbReference type="GO" id="GO:0018279">
    <property type="term" value="P:protein N-linked glycosylation via asparagine"/>
    <property type="evidence" value="ECO:0007669"/>
    <property type="project" value="UniProtKB-UniRule"/>
</dbReference>
<dbReference type="Pfam" id="PF03345">
    <property type="entry name" value="OST48_N"/>
    <property type="match status" value="1"/>
</dbReference>
<evidence type="ECO:0000313" key="11">
    <source>
        <dbReference type="EMBL" id="KIM63838.1"/>
    </source>
</evidence>
<reference evidence="12" key="2">
    <citation type="submission" date="2015-01" db="EMBL/GenBank/DDBJ databases">
        <title>Evolutionary Origins and Diversification of the Mycorrhizal Mutualists.</title>
        <authorList>
            <consortium name="DOE Joint Genome Institute"/>
            <consortium name="Mycorrhizal Genomics Consortium"/>
            <person name="Kohler A."/>
            <person name="Kuo A."/>
            <person name="Nagy L.G."/>
            <person name="Floudas D."/>
            <person name="Copeland A."/>
            <person name="Barry K.W."/>
            <person name="Cichocki N."/>
            <person name="Veneault-Fourrey C."/>
            <person name="LaButti K."/>
            <person name="Lindquist E.A."/>
            <person name="Lipzen A."/>
            <person name="Lundell T."/>
            <person name="Morin E."/>
            <person name="Murat C."/>
            <person name="Riley R."/>
            <person name="Ohm R."/>
            <person name="Sun H."/>
            <person name="Tunlid A."/>
            <person name="Henrissat B."/>
            <person name="Grigoriev I.V."/>
            <person name="Hibbett D.S."/>
            <person name="Martin F."/>
        </authorList>
    </citation>
    <scope>NUCLEOTIDE SEQUENCE [LARGE SCALE GENOMIC DNA]</scope>
    <source>
        <strain evidence="12">Foug A</strain>
    </source>
</reference>
<evidence type="ECO:0000256" key="4">
    <source>
        <dbReference type="ARBA" id="ARBA00022692"/>
    </source>
</evidence>
<evidence type="ECO:0000256" key="3">
    <source>
        <dbReference type="ARBA" id="ARBA00008743"/>
    </source>
</evidence>
<keyword evidence="6 8" id="KW-1133">Transmembrane helix</keyword>
<evidence type="ECO:0000256" key="2">
    <source>
        <dbReference type="ARBA" id="ARBA00004922"/>
    </source>
</evidence>
<feature type="transmembrane region" description="Helical" evidence="8">
    <location>
        <begin position="407"/>
        <end position="430"/>
    </location>
</feature>
<feature type="domain" description="OST48 N-terminal" evidence="9">
    <location>
        <begin position="28"/>
        <end position="274"/>
    </location>
</feature>
<accession>A0A0C2ZQJ0</accession>
<comment type="pathway">
    <text evidence="2 8">Protein modification; protein glycosylation.</text>
</comment>
<feature type="signal peptide" evidence="8">
    <location>
        <begin position="1"/>
        <end position="20"/>
    </location>
</feature>
<evidence type="ECO:0000259" key="9">
    <source>
        <dbReference type="Pfam" id="PF03345"/>
    </source>
</evidence>
<dbReference type="STRING" id="1036808.A0A0C2ZQJ0"/>
<reference evidence="11 12" key="1">
    <citation type="submission" date="2014-04" db="EMBL/GenBank/DDBJ databases">
        <authorList>
            <consortium name="DOE Joint Genome Institute"/>
            <person name="Kuo A."/>
            <person name="Kohler A."/>
            <person name="Nagy L.G."/>
            <person name="Floudas D."/>
            <person name="Copeland A."/>
            <person name="Barry K.W."/>
            <person name="Cichocki N."/>
            <person name="Veneault-Fourrey C."/>
            <person name="LaButti K."/>
            <person name="Lindquist E.A."/>
            <person name="Lipzen A."/>
            <person name="Lundell T."/>
            <person name="Morin E."/>
            <person name="Murat C."/>
            <person name="Sun H."/>
            <person name="Tunlid A."/>
            <person name="Henrissat B."/>
            <person name="Grigoriev I.V."/>
            <person name="Hibbett D.S."/>
            <person name="Martin F."/>
            <person name="Nordberg H.P."/>
            <person name="Cantor M.N."/>
            <person name="Hua S.X."/>
        </authorList>
    </citation>
    <scope>NUCLEOTIDE SEQUENCE [LARGE SCALE GENOMIC DNA]</scope>
    <source>
        <strain evidence="11 12">Foug A</strain>
    </source>
</reference>
<keyword evidence="8" id="KW-0732">Signal</keyword>
<keyword evidence="5 8" id="KW-0256">Endoplasmic reticulum</keyword>
<gene>
    <name evidence="11" type="ORF">SCLCIDRAFT_1213973</name>
</gene>
<dbReference type="GO" id="GO:0008250">
    <property type="term" value="C:oligosaccharyltransferase complex"/>
    <property type="evidence" value="ECO:0007669"/>
    <property type="project" value="TreeGrafter"/>
</dbReference>
<evidence type="ECO:0000313" key="12">
    <source>
        <dbReference type="Proteomes" id="UP000053989"/>
    </source>
</evidence>
<dbReference type="InterPro" id="IPR005013">
    <property type="entry name" value="DDOST_48_kDa_subunit"/>
</dbReference>
<dbReference type="PANTHER" id="PTHR10830">
    <property type="entry name" value="DOLICHYL-DIPHOSPHOOLIGOSACCHARIDE--PROTEIN GLYCOSYLTRANSFERASE 48 KDA SUBUNIT"/>
    <property type="match status" value="1"/>
</dbReference>
<comment type="subunit">
    <text evidence="8">Component of the oligosaccharyltransferase (OST) complex.</text>
</comment>
<keyword evidence="12" id="KW-1185">Reference proteome</keyword>
<evidence type="ECO:0000256" key="6">
    <source>
        <dbReference type="ARBA" id="ARBA00022989"/>
    </source>
</evidence>
<evidence type="ECO:0000256" key="1">
    <source>
        <dbReference type="ARBA" id="ARBA00004479"/>
    </source>
</evidence>
<dbReference type="HOGENOM" id="CLU_031804_1_1_1"/>
<evidence type="ECO:0000256" key="5">
    <source>
        <dbReference type="ARBA" id="ARBA00022824"/>
    </source>
</evidence>
<dbReference type="Proteomes" id="UP000053989">
    <property type="component" value="Unassembled WGS sequence"/>
</dbReference>
<comment type="function">
    <text evidence="8">Subunit of the oligosaccharyl transferase (OST) complex that catalyzes the initial transfer of a defined glycan (Glc(3)Man(9)GlcNAc(2) in eukaryotes) from the lipid carrier dolichol-pyrophosphate to an asparagine residue within an Asn-X-Ser/Thr consensus motif in nascent polypeptide chains, the first step in protein N-glycosylation. N-glycosylation occurs cotranslationally and the complex associates with the Sec61 complex at the channel-forming translocon complex that mediates protein translocation across the endoplasmic reticulum (ER).</text>
</comment>
<evidence type="ECO:0000256" key="8">
    <source>
        <dbReference type="RuleBase" id="RU361142"/>
    </source>
</evidence>
<proteinExistence type="inferred from homology"/>
<sequence>MRFLVSALVSFLALAGNAFARSSTGDSVLVLLDPSLKREDYSKFFGGLEESGYHLTFRAPKDAQPLIAEFDVPNFSHVILFTSETKTYASDITPQSLVGLLSDNTNLLVTLSPKQTPLSSLSTEFSLIPPPPGTPLISHHPARPEPATLIPVHVTESPLLSSDIPPVWFSGVPHALGNSPYLVPILRAPAESFAADSLDDTGADAIFDASQKAGEGLWAGSQLGLVTGFQTLKNSRVVFAGSVDLFSDEYANKLLPDGKASGNELFAKEVVAWAFQETLALRIDSTTHHRVDELAPPEMYTINDQIVYTAYISAYDPRTGSWKPYSGITDMQLEFTMLDPHIRITLPPVAGEPGKYQVQFRAPDRHGVFKFVVDWRRKGFSFLQTATTVPVVPPRHDQYPRFLSAAWPYYAGAISTSVGFFLFAALWLAGDVRDKRKDRKTE</sequence>
<dbReference type="OrthoDB" id="29105at2759"/>
<protein>
    <recommendedName>
        <fullName evidence="8">Dolichyl-diphosphooligosaccharide--protein glycosyltransferase subunit WBP1</fullName>
        <shortName evidence="8">Oligosaccharyl transferase subunit WBP1</shortName>
    </recommendedName>
</protein>
<feature type="domain" description="OST48 middle" evidence="10">
    <location>
        <begin position="288"/>
        <end position="429"/>
    </location>
</feature>
<dbReference type="FunCoup" id="A0A0C2ZQJ0">
    <property type="interactions" value="544"/>
</dbReference>
<dbReference type="AlphaFoldDB" id="A0A0C2ZQJ0"/>
<keyword evidence="4 8" id="KW-0812">Transmembrane</keyword>
<dbReference type="EMBL" id="KN822032">
    <property type="protein sequence ID" value="KIM63838.1"/>
    <property type="molecule type" value="Genomic_DNA"/>
</dbReference>
<comment type="similarity">
    <text evidence="3 8">Belongs to the DDOST 48 kDa subunit family.</text>
</comment>
<feature type="chain" id="PRO_5005110998" description="Dolichyl-diphosphooligosaccharide--protein glycosyltransferase subunit WBP1" evidence="8">
    <location>
        <begin position="21"/>
        <end position="442"/>
    </location>
</feature>
<keyword evidence="7 8" id="KW-0472">Membrane</keyword>
<name>A0A0C2ZQJ0_9AGAM</name>
<dbReference type="UniPathway" id="UPA00378"/>